<gene>
    <name evidence="2" type="ORF">ACTIVE_5147</name>
</gene>
<organism evidence="2 3">
    <name type="scientific">Actinomadura verrucosospora</name>
    <dbReference type="NCBI Taxonomy" id="46165"/>
    <lineage>
        <taxon>Bacteria</taxon>
        <taxon>Bacillati</taxon>
        <taxon>Actinomycetota</taxon>
        <taxon>Actinomycetes</taxon>
        <taxon>Streptosporangiales</taxon>
        <taxon>Thermomonosporaceae</taxon>
        <taxon>Actinomadura</taxon>
    </lineage>
</organism>
<dbReference type="AlphaFoldDB" id="A0A7D4A1P7"/>
<feature type="chain" id="PRO_5028927405" description="Secreted protein" evidence="1">
    <location>
        <begin position="35"/>
        <end position="136"/>
    </location>
</feature>
<keyword evidence="3" id="KW-1185">Reference proteome</keyword>
<evidence type="ECO:0000313" key="3">
    <source>
        <dbReference type="Proteomes" id="UP000501240"/>
    </source>
</evidence>
<name>A0A7D4A1P7_ACTVE</name>
<accession>A0A7D4A1P7</accession>
<reference evidence="2 3" key="1">
    <citation type="submission" date="2020-05" db="EMBL/GenBank/DDBJ databases">
        <title>Actinomadura verrucosospora NRRL-B18236 (PFL_A860) Genome sequencing and assembly.</title>
        <authorList>
            <person name="Samborskyy M."/>
        </authorList>
    </citation>
    <scope>NUCLEOTIDE SEQUENCE [LARGE SCALE GENOMIC DNA]</scope>
    <source>
        <strain evidence="2 3">NRRL:B18236</strain>
    </source>
</reference>
<evidence type="ECO:0008006" key="4">
    <source>
        <dbReference type="Google" id="ProtNLM"/>
    </source>
</evidence>
<proteinExistence type="predicted"/>
<dbReference type="RefSeq" id="WP_173097459.1">
    <property type="nucleotide sequence ID" value="NZ_CP053892.1"/>
</dbReference>
<protein>
    <recommendedName>
        <fullName evidence="4">Secreted protein</fullName>
    </recommendedName>
</protein>
<keyword evidence="1" id="KW-0732">Signal</keyword>
<dbReference type="EMBL" id="CP053892">
    <property type="protein sequence ID" value="QKG23504.1"/>
    <property type="molecule type" value="Genomic_DNA"/>
</dbReference>
<evidence type="ECO:0000313" key="2">
    <source>
        <dbReference type="EMBL" id="QKG23504.1"/>
    </source>
</evidence>
<evidence type="ECO:0000256" key="1">
    <source>
        <dbReference type="SAM" id="SignalP"/>
    </source>
</evidence>
<dbReference type="Proteomes" id="UP000501240">
    <property type="component" value="Chromosome"/>
</dbReference>
<sequence>MKVGKMAKRLLSLAAAGVAVTSTLLFTSAPEASAVTWKYTMHTDDGDPGGKIQFQPNGDWVRVCDIESDGWKVWGSVGVSKGTGDLDVLWRGGNGNCMTHHYNLPEKKLYFEVCLQHYESGPLKYCDTSVWTNHNS</sequence>
<feature type="signal peptide" evidence="1">
    <location>
        <begin position="1"/>
        <end position="34"/>
    </location>
</feature>